<dbReference type="Pfam" id="PF01381">
    <property type="entry name" value="HTH_3"/>
    <property type="match status" value="1"/>
</dbReference>
<evidence type="ECO:0000259" key="3">
    <source>
        <dbReference type="PROSITE" id="PS50943"/>
    </source>
</evidence>
<reference evidence="4" key="1">
    <citation type="journal article" date="2013" name="Environ. Microbiol.">
        <title>Microbiota from the distal guts of lean and obese adolescents exhibit partial functional redundancy besides clear differences in community structure.</title>
        <authorList>
            <person name="Ferrer M."/>
            <person name="Ruiz A."/>
            <person name="Lanza F."/>
            <person name="Haange S.B."/>
            <person name="Oberbach A."/>
            <person name="Till H."/>
            <person name="Bargiela R."/>
            <person name="Campoy C."/>
            <person name="Segura M.T."/>
            <person name="Richter M."/>
            <person name="von Bergen M."/>
            <person name="Seifert J."/>
            <person name="Suarez A."/>
        </authorList>
    </citation>
    <scope>NUCLEOTIDE SEQUENCE</scope>
</reference>
<dbReference type="InterPro" id="IPR010982">
    <property type="entry name" value="Lambda_DNA-bd_dom_sf"/>
</dbReference>
<proteinExistence type="predicted"/>
<dbReference type="SUPFAM" id="SSF47413">
    <property type="entry name" value="lambda repressor-like DNA-binding domains"/>
    <property type="match status" value="1"/>
</dbReference>
<dbReference type="PANTHER" id="PTHR46558:SF13">
    <property type="entry name" value="HTH-TYPE TRANSCRIPTIONAL REGULATOR IMMR"/>
    <property type="match status" value="1"/>
</dbReference>
<name>K1RZI5_9ZZZZ</name>
<accession>K1RZI5</accession>
<comment type="caution">
    <text evidence="4">The sequence shown here is derived from an EMBL/GenBank/DDBJ whole genome shotgun (WGS) entry which is preliminary data.</text>
</comment>
<keyword evidence="2" id="KW-1133">Transmembrane helix</keyword>
<feature type="transmembrane region" description="Helical" evidence="2">
    <location>
        <begin position="109"/>
        <end position="131"/>
    </location>
</feature>
<dbReference type="EMBL" id="AJWZ01010989">
    <property type="protein sequence ID" value="EKC46870.1"/>
    <property type="molecule type" value="Genomic_DNA"/>
</dbReference>
<protein>
    <submittedName>
        <fullName evidence="4">Membrane protein containing Helix-turn-helix type 3 domain protein</fullName>
    </submittedName>
</protein>
<dbReference type="PROSITE" id="PS50943">
    <property type="entry name" value="HTH_CROC1"/>
    <property type="match status" value="1"/>
</dbReference>
<feature type="transmembrane region" description="Helical" evidence="2">
    <location>
        <begin position="316"/>
        <end position="342"/>
    </location>
</feature>
<feature type="transmembrane region" description="Helical" evidence="2">
    <location>
        <begin position="235"/>
        <end position="267"/>
    </location>
</feature>
<dbReference type="SMART" id="SM00530">
    <property type="entry name" value="HTH_XRE"/>
    <property type="match status" value="1"/>
</dbReference>
<dbReference type="PANTHER" id="PTHR46558">
    <property type="entry name" value="TRACRIPTIONAL REGULATORY PROTEIN-RELATED-RELATED"/>
    <property type="match status" value="1"/>
</dbReference>
<feature type="domain" description="HTH cro/C1-type" evidence="3">
    <location>
        <begin position="7"/>
        <end position="61"/>
    </location>
</feature>
<keyword evidence="2" id="KW-0812">Transmembrane</keyword>
<feature type="transmembrane region" description="Helical" evidence="2">
    <location>
        <begin position="151"/>
        <end position="175"/>
    </location>
</feature>
<evidence type="ECO:0000256" key="2">
    <source>
        <dbReference type="SAM" id="Phobius"/>
    </source>
</evidence>
<dbReference type="InterPro" id="IPR001387">
    <property type="entry name" value="Cro/C1-type_HTH"/>
</dbReference>
<keyword evidence="2" id="KW-0472">Membrane</keyword>
<dbReference type="CDD" id="cd00093">
    <property type="entry name" value="HTH_XRE"/>
    <property type="match status" value="1"/>
</dbReference>
<keyword evidence="1" id="KW-0238">DNA-binding</keyword>
<gene>
    <name evidence="4" type="ORF">OBE_16002</name>
</gene>
<dbReference type="Gene3D" id="1.10.260.40">
    <property type="entry name" value="lambda repressor-like DNA-binding domains"/>
    <property type="match status" value="1"/>
</dbReference>
<sequence>MKFCDKLQKQRKEKNMSQEQLADRCGVSRQAVSKWESGRSYPDMDKIMLLCEILDCNIYDLIDDVASGNTTSSKTKKMNIGNYLQEFLSFITKTVNMFWSMRLREKIKCILEIIIMIILITSILGIFYTFIYNEVIRSLSGLLPYPLQNIINAFFTCAYLIFSIIIGFIVVIHIFKIRYLDYFVTVEDEYANDKIIEEPINDDTNNNAKKEQRVFLEKKKNKIIIRDAKHSIYNFFYLLAKIAIVFFKGCLIMVALPLIMFLIFLIFCSMSALIFMKDGLFFAGLFVAGSGTVVLGICLLKIIYNFIFNQKMDIKNIFIILITSFSLIGVGGAISFCTYLNFYDNKDNLVTDHYNIKMNDNIILPAIDLPHTEIIVDDSLEDMVIDVKYHSGNKVSIEKDFDYDSNDKKYYYYFYDNMLSPIDSFKMALDSLKHKRRIYKIFDYKVIIHISSSNLEKIKLNNDLINE</sequence>
<dbReference type="GO" id="GO:0003677">
    <property type="term" value="F:DNA binding"/>
    <property type="evidence" value="ECO:0007669"/>
    <property type="project" value="UniProtKB-KW"/>
</dbReference>
<feature type="transmembrane region" description="Helical" evidence="2">
    <location>
        <begin position="279"/>
        <end position="304"/>
    </location>
</feature>
<evidence type="ECO:0000256" key="1">
    <source>
        <dbReference type="ARBA" id="ARBA00023125"/>
    </source>
</evidence>
<dbReference type="AlphaFoldDB" id="K1RZI5"/>
<evidence type="ECO:0000313" key="4">
    <source>
        <dbReference type="EMBL" id="EKC46870.1"/>
    </source>
</evidence>
<organism evidence="4">
    <name type="scientific">human gut metagenome</name>
    <dbReference type="NCBI Taxonomy" id="408170"/>
    <lineage>
        <taxon>unclassified sequences</taxon>
        <taxon>metagenomes</taxon>
        <taxon>organismal metagenomes</taxon>
    </lineage>
</organism>